<dbReference type="SUPFAM" id="SSF51905">
    <property type="entry name" value="FAD/NAD(P)-binding domain"/>
    <property type="match status" value="1"/>
</dbReference>
<sequence>MTGGKTIVIIGGSFAGIGTAHGILKAAPGSRVVLINPSDKFYFNIAAPRLLVHPDALDIDAVLLPIAEKFAKYDKGAFELVVGLATSIDEHAKAVQVSLSDSQTTRTISYDYLVIASGSTTAGTVSEVPIPFKETGTNDLKERIQKAQRMIAKAQSILIAGAGPVGVETAGELADGDGKGGGKRKISLVSRTPHVLPMLKEGAGIAAEKALSKAGVELLLSTSVESARFNKSSNKWIITLADGHTREVDLYISAAGTLPNSSFVPKQYLSSDGWVKVDETMHAVTDSHTPSTSIYALGDITIHPARLSFKAAGQVPIVVANLKADIDGLAGKKKEYRPSSTIMMAVPIGKNGGVGQLGSFLMWSFFVWFMKGRDYFVSKAPSFVSG</sequence>
<dbReference type="GO" id="GO:0004174">
    <property type="term" value="F:electron-transferring-flavoprotein dehydrogenase activity"/>
    <property type="evidence" value="ECO:0007669"/>
    <property type="project" value="TreeGrafter"/>
</dbReference>
<dbReference type="EMBL" id="KV407456">
    <property type="protein sequence ID" value="KZF24686.1"/>
    <property type="molecule type" value="Genomic_DNA"/>
</dbReference>
<dbReference type="PRINTS" id="PR00368">
    <property type="entry name" value="FADPNR"/>
</dbReference>
<dbReference type="InParanoid" id="A0A161TQN8"/>
<keyword evidence="3" id="KW-0274">FAD</keyword>
<dbReference type="PRINTS" id="PR00411">
    <property type="entry name" value="PNDRDTASEI"/>
</dbReference>
<dbReference type="AlphaFoldDB" id="A0A161TQN8"/>
<evidence type="ECO:0000256" key="1">
    <source>
        <dbReference type="ARBA" id="ARBA00006442"/>
    </source>
</evidence>
<comment type="similarity">
    <text evidence="1">Belongs to the FAD-dependent oxidoreductase family.</text>
</comment>
<proteinExistence type="inferred from homology"/>
<dbReference type="InterPro" id="IPR036188">
    <property type="entry name" value="FAD/NAD-bd_sf"/>
</dbReference>
<dbReference type="OMA" id="PIPFKQS"/>
<dbReference type="Pfam" id="PF07992">
    <property type="entry name" value="Pyr_redox_2"/>
    <property type="match status" value="1"/>
</dbReference>
<evidence type="ECO:0000259" key="5">
    <source>
        <dbReference type="Pfam" id="PF07992"/>
    </source>
</evidence>
<dbReference type="Gene3D" id="3.50.50.100">
    <property type="match status" value="1"/>
</dbReference>
<name>A0A161TQN8_XYLHT</name>
<dbReference type="PANTHER" id="PTHR43735:SF3">
    <property type="entry name" value="FERROPTOSIS SUPPRESSOR PROTEIN 1"/>
    <property type="match status" value="1"/>
</dbReference>
<organism evidence="6 7">
    <name type="scientific">Xylona heveae (strain CBS 132557 / TC161)</name>
    <dbReference type="NCBI Taxonomy" id="1328760"/>
    <lineage>
        <taxon>Eukaryota</taxon>
        <taxon>Fungi</taxon>
        <taxon>Dikarya</taxon>
        <taxon>Ascomycota</taxon>
        <taxon>Pezizomycotina</taxon>
        <taxon>Xylonomycetes</taxon>
        <taxon>Xylonales</taxon>
        <taxon>Xylonaceae</taxon>
        <taxon>Xylona</taxon>
    </lineage>
</organism>
<dbReference type="Proteomes" id="UP000076632">
    <property type="component" value="Unassembled WGS sequence"/>
</dbReference>
<dbReference type="STRING" id="1328760.A0A161TQN8"/>
<evidence type="ECO:0000256" key="2">
    <source>
        <dbReference type="ARBA" id="ARBA00022630"/>
    </source>
</evidence>
<gene>
    <name evidence="6" type="ORF">L228DRAFT_259869</name>
</gene>
<dbReference type="OrthoDB" id="202203at2759"/>
<dbReference type="PANTHER" id="PTHR43735">
    <property type="entry name" value="APOPTOSIS-INDUCING FACTOR 1"/>
    <property type="match status" value="1"/>
</dbReference>
<dbReference type="GO" id="GO:0005737">
    <property type="term" value="C:cytoplasm"/>
    <property type="evidence" value="ECO:0007669"/>
    <property type="project" value="TreeGrafter"/>
</dbReference>
<protein>
    <submittedName>
        <fullName evidence="6">Apoptosis-inducing factor 1</fullName>
    </submittedName>
</protein>
<dbReference type="GO" id="GO:0050660">
    <property type="term" value="F:flavin adenine dinucleotide binding"/>
    <property type="evidence" value="ECO:0007669"/>
    <property type="project" value="TreeGrafter"/>
</dbReference>
<reference evidence="6 7" key="1">
    <citation type="journal article" date="2016" name="Fungal Biol.">
        <title>The genome of Xylona heveae provides a window into fungal endophytism.</title>
        <authorList>
            <person name="Gazis R."/>
            <person name="Kuo A."/>
            <person name="Riley R."/>
            <person name="LaButti K."/>
            <person name="Lipzen A."/>
            <person name="Lin J."/>
            <person name="Amirebrahimi M."/>
            <person name="Hesse C.N."/>
            <person name="Spatafora J.W."/>
            <person name="Henrissat B."/>
            <person name="Hainaut M."/>
            <person name="Grigoriev I.V."/>
            <person name="Hibbett D.S."/>
        </authorList>
    </citation>
    <scope>NUCLEOTIDE SEQUENCE [LARGE SCALE GENOMIC DNA]</scope>
    <source>
        <strain evidence="6 7">TC161</strain>
    </source>
</reference>
<accession>A0A161TQN8</accession>
<dbReference type="GeneID" id="28899343"/>
<evidence type="ECO:0000256" key="4">
    <source>
        <dbReference type="ARBA" id="ARBA00023002"/>
    </source>
</evidence>
<keyword evidence="2" id="KW-0285">Flavoprotein</keyword>
<keyword evidence="4" id="KW-0560">Oxidoreductase</keyword>
<keyword evidence="7" id="KW-1185">Reference proteome</keyword>
<dbReference type="RefSeq" id="XP_018190241.1">
    <property type="nucleotide sequence ID" value="XM_018334206.1"/>
</dbReference>
<feature type="domain" description="FAD/NAD(P)-binding" evidence="5">
    <location>
        <begin position="6"/>
        <end position="301"/>
    </location>
</feature>
<evidence type="ECO:0000313" key="7">
    <source>
        <dbReference type="Proteomes" id="UP000076632"/>
    </source>
</evidence>
<dbReference type="InterPro" id="IPR023753">
    <property type="entry name" value="FAD/NAD-binding_dom"/>
</dbReference>
<evidence type="ECO:0000313" key="6">
    <source>
        <dbReference type="EMBL" id="KZF24686.1"/>
    </source>
</evidence>
<evidence type="ECO:0000256" key="3">
    <source>
        <dbReference type="ARBA" id="ARBA00022827"/>
    </source>
</evidence>